<accession>A0A0V0GIE2</accession>
<dbReference type="AlphaFoldDB" id="A0A0V0GIE2"/>
<organism evidence="1">
    <name type="scientific">Solanum chacoense</name>
    <name type="common">Chaco potato</name>
    <dbReference type="NCBI Taxonomy" id="4108"/>
    <lineage>
        <taxon>Eukaryota</taxon>
        <taxon>Viridiplantae</taxon>
        <taxon>Streptophyta</taxon>
        <taxon>Embryophyta</taxon>
        <taxon>Tracheophyta</taxon>
        <taxon>Spermatophyta</taxon>
        <taxon>Magnoliopsida</taxon>
        <taxon>eudicotyledons</taxon>
        <taxon>Gunneridae</taxon>
        <taxon>Pentapetalae</taxon>
        <taxon>asterids</taxon>
        <taxon>lamiids</taxon>
        <taxon>Solanales</taxon>
        <taxon>Solanaceae</taxon>
        <taxon>Solanoideae</taxon>
        <taxon>Solaneae</taxon>
        <taxon>Solanum</taxon>
    </lineage>
</organism>
<dbReference type="EMBL" id="GEDG01037685">
    <property type="protein sequence ID" value="JAP07988.1"/>
    <property type="molecule type" value="Transcribed_RNA"/>
</dbReference>
<reference evidence="1" key="1">
    <citation type="submission" date="2015-12" db="EMBL/GenBank/DDBJ databases">
        <title>Gene expression during late stages of embryo sac development: a critical building block for successful pollen-pistil interactions.</title>
        <authorList>
            <person name="Liu Y."/>
            <person name="Joly V."/>
            <person name="Sabar M."/>
            <person name="Matton D.P."/>
        </authorList>
    </citation>
    <scope>NUCLEOTIDE SEQUENCE</scope>
</reference>
<proteinExistence type="predicted"/>
<protein>
    <submittedName>
        <fullName evidence="1">Putative ovule protein</fullName>
    </submittedName>
</protein>
<evidence type="ECO:0000313" key="1">
    <source>
        <dbReference type="EMBL" id="JAP07988.1"/>
    </source>
</evidence>
<name>A0A0V0GIE2_SOLCH</name>
<sequence>MELFPKSHRPTRRATPSNSSIALQATCLIEHQQMKTSKSSLCIKRSRVSNKNKKRGSACVISRERWFDEGWERN</sequence>